<dbReference type="EMBL" id="CABEEZ010000027">
    <property type="protein sequence ID" value="VTR22202.1"/>
    <property type="molecule type" value="Genomic_DNA"/>
</dbReference>
<dbReference type="EMBL" id="LR134492">
    <property type="protein sequence ID" value="VEI72587.1"/>
    <property type="molecule type" value="Genomic_DNA"/>
</dbReference>
<reference evidence="1 3" key="1">
    <citation type="submission" date="2018-12" db="EMBL/GenBank/DDBJ databases">
        <authorList>
            <consortium name="Pathogen Informatics"/>
        </authorList>
    </citation>
    <scope>NUCLEOTIDE SEQUENCE [LARGE SCALE GENOMIC DNA]</scope>
    <source>
        <strain evidence="2">NCTC12965</strain>
        <strain evidence="1 3">NCTC13193</strain>
    </source>
</reference>
<organism evidence="1 3">
    <name type="scientific">Serratia fonticola</name>
    <dbReference type="NCBI Taxonomy" id="47917"/>
    <lineage>
        <taxon>Bacteria</taxon>
        <taxon>Pseudomonadati</taxon>
        <taxon>Pseudomonadota</taxon>
        <taxon>Gammaproteobacteria</taxon>
        <taxon>Enterobacterales</taxon>
        <taxon>Yersiniaceae</taxon>
        <taxon>Serratia</taxon>
    </lineage>
</organism>
<gene>
    <name evidence="2" type="ORF">NCTC12965_01462</name>
    <name evidence="1" type="ORF">NCTC13193_03733</name>
</gene>
<sequence length="48" mass="5557">MVYNANGVFNGAMLNTNNALIIDLFHNLPAVNKLFNGFYLLNYFYSFY</sequence>
<protein>
    <submittedName>
        <fullName evidence="1">Uncharacterized protein</fullName>
    </submittedName>
</protein>
<proteinExistence type="predicted"/>
<dbReference type="AlphaFoldDB" id="A0A3S4X779"/>
<name>A0A3S4X779_SERFO</name>
<dbReference type="Proteomes" id="UP000270487">
    <property type="component" value="Chromosome"/>
</dbReference>
<evidence type="ECO:0000313" key="3">
    <source>
        <dbReference type="Proteomes" id="UP000270487"/>
    </source>
</evidence>
<evidence type="ECO:0000313" key="1">
    <source>
        <dbReference type="EMBL" id="VEI72587.1"/>
    </source>
</evidence>
<evidence type="ECO:0000313" key="2">
    <source>
        <dbReference type="EMBL" id="VTR22202.1"/>
    </source>
</evidence>
<accession>A0A3S4X779</accession>